<keyword evidence="4" id="KW-1185">Reference proteome</keyword>
<dbReference type="GO" id="GO:0006310">
    <property type="term" value="P:DNA recombination"/>
    <property type="evidence" value="ECO:0007669"/>
    <property type="project" value="UniProtKB-KW"/>
</dbReference>
<comment type="caution">
    <text evidence="3">The sequence shown here is derived from an EMBL/GenBank/DDBJ whole genome shotgun (WGS) entry which is preliminary data.</text>
</comment>
<gene>
    <name evidence="3" type="ORF">SCALIN_C04_0367</name>
</gene>
<feature type="domain" description="Tyr recombinase" evidence="2">
    <location>
        <begin position="1"/>
        <end position="117"/>
    </location>
</feature>
<dbReference type="CDD" id="cd00796">
    <property type="entry name" value="INT_Rci_Hp1_C"/>
    <property type="match status" value="1"/>
</dbReference>
<reference evidence="4" key="1">
    <citation type="journal article" date="2017" name="Environ. Microbiol. Rep.">
        <title>Genetic Diversity of Marine Anaerobic Ammonium-Oxidizing Bacteria as Revealed by Genomic and Proteomic Analyses of 'Candidatus Scalindua japonica'.</title>
        <authorList>
            <person name="Oshiki M."/>
            <person name="Mizuto K."/>
            <person name="Kimura Z."/>
            <person name="Kindaichi T."/>
            <person name="Satoh H."/>
            <person name="Okabe S."/>
        </authorList>
    </citation>
    <scope>NUCLEOTIDE SEQUENCE [LARGE SCALE GENOMIC DNA]</scope>
    <source>
        <strain evidence="4">husup-a2</strain>
    </source>
</reference>
<dbReference type="PANTHER" id="PTHR30349:SF94">
    <property type="entry name" value="INTEGRASE_RECOMBINASE HI_1414-RELATED"/>
    <property type="match status" value="1"/>
</dbReference>
<dbReference type="InterPro" id="IPR013762">
    <property type="entry name" value="Integrase-like_cat_sf"/>
</dbReference>
<keyword evidence="1" id="KW-0233">DNA recombination</keyword>
<dbReference type="RefSeq" id="WP_096893005.1">
    <property type="nucleotide sequence ID" value="NZ_BAOS01000004.1"/>
</dbReference>
<dbReference type="InterPro" id="IPR050090">
    <property type="entry name" value="Tyrosine_recombinase_XerCD"/>
</dbReference>
<dbReference type="PANTHER" id="PTHR30349">
    <property type="entry name" value="PHAGE INTEGRASE-RELATED"/>
    <property type="match status" value="1"/>
</dbReference>
<evidence type="ECO:0000259" key="2">
    <source>
        <dbReference type="PROSITE" id="PS51898"/>
    </source>
</evidence>
<dbReference type="SUPFAM" id="SSF56349">
    <property type="entry name" value="DNA breaking-rejoining enzymes"/>
    <property type="match status" value="1"/>
</dbReference>
<evidence type="ECO:0000256" key="1">
    <source>
        <dbReference type="ARBA" id="ARBA00023172"/>
    </source>
</evidence>
<evidence type="ECO:0000313" key="3">
    <source>
        <dbReference type="EMBL" id="GAX59879.1"/>
    </source>
</evidence>
<dbReference type="AlphaFoldDB" id="A0A286TVI1"/>
<organism evidence="3 4">
    <name type="scientific">Candidatus Scalindua japonica</name>
    <dbReference type="NCBI Taxonomy" id="1284222"/>
    <lineage>
        <taxon>Bacteria</taxon>
        <taxon>Pseudomonadati</taxon>
        <taxon>Planctomycetota</taxon>
        <taxon>Candidatus Brocadiia</taxon>
        <taxon>Candidatus Brocadiales</taxon>
        <taxon>Candidatus Scalinduaceae</taxon>
        <taxon>Candidatus Scalindua</taxon>
    </lineage>
</organism>
<dbReference type="GO" id="GO:0003677">
    <property type="term" value="F:DNA binding"/>
    <property type="evidence" value="ECO:0007669"/>
    <property type="project" value="InterPro"/>
</dbReference>
<dbReference type="Gene3D" id="1.10.443.10">
    <property type="entry name" value="Intergrase catalytic core"/>
    <property type="match status" value="1"/>
</dbReference>
<name>A0A286TVI1_9BACT</name>
<dbReference type="GO" id="GO:0015074">
    <property type="term" value="P:DNA integration"/>
    <property type="evidence" value="ECO:0007669"/>
    <property type="project" value="InterPro"/>
</dbReference>
<dbReference type="EMBL" id="BAOS01000004">
    <property type="protein sequence ID" value="GAX59879.1"/>
    <property type="molecule type" value="Genomic_DNA"/>
</dbReference>
<evidence type="ECO:0000313" key="4">
    <source>
        <dbReference type="Proteomes" id="UP000218542"/>
    </source>
</evidence>
<dbReference type="InterPro" id="IPR002104">
    <property type="entry name" value="Integrase_catalytic"/>
</dbReference>
<protein>
    <submittedName>
        <fullName evidence="3">Site-specific tyrosine recombinase</fullName>
    </submittedName>
</protein>
<dbReference type="Proteomes" id="UP000218542">
    <property type="component" value="Unassembled WGS sequence"/>
</dbReference>
<dbReference type="InterPro" id="IPR011010">
    <property type="entry name" value="DNA_brk_join_enz"/>
</dbReference>
<accession>A0A286TVI1</accession>
<sequence length="117" mass="13762">MKKTILINITKNGEQRTVPLNKNALSVLEKKFKVKSLKIDYVFLNRYGWKVNHNSLRNVFHKLIREAGIDNFRLHDLRHTFATRMAQKGIDIYKISKLLSHKDIKMTQRYAVIVLIA</sequence>
<dbReference type="PROSITE" id="PS51898">
    <property type="entry name" value="TYR_RECOMBINASE"/>
    <property type="match status" value="1"/>
</dbReference>
<proteinExistence type="predicted"/>
<dbReference type="OrthoDB" id="9803188at2"/>
<dbReference type="Pfam" id="PF00589">
    <property type="entry name" value="Phage_integrase"/>
    <property type="match status" value="1"/>
</dbReference>